<protein>
    <submittedName>
        <fullName evidence="2">Uncharacterized protein</fullName>
    </submittedName>
</protein>
<feature type="region of interest" description="Disordered" evidence="1">
    <location>
        <begin position="1"/>
        <end position="51"/>
    </location>
</feature>
<reference evidence="2 4" key="1">
    <citation type="submission" date="2024-02" db="EMBL/GenBank/DDBJ databases">
        <authorList>
            <person name="Chen Y."/>
            <person name="Shah S."/>
            <person name="Dougan E. K."/>
            <person name="Thang M."/>
            <person name="Chan C."/>
        </authorList>
    </citation>
    <scope>NUCLEOTIDE SEQUENCE [LARGE SCALE GENOMIC DNA]</scope>
</reference>
<organism evidence="2 4">
    <name type="scientific">Durusdinium trenchii</name>
    <dbReference type="NCBI Taxonomy" id="1381693"/>
    <lineage>
        <taxon>Eukaryota</taxon>
        <taxon>Sar</taxon>
        <taxon>Alveolata</taxon>
        <taxon>Dinophyceae</taxon>
        <taxon>Suessiales</taxon>
        <taxon>Symbiodiniaceae</taxon>
        <taxon>Durusdinium</taxon>
    </lineage>
</organism>
<dbReference type="Proteomes" id="UP001642484">
    <property type="component" value="Unassembled WGS sequence"/>
</dbReference>
<sequence length="155" mass="17793">MTHLDPQNTTGAEEERPEEPEPSFTGVAGKSSPRGLHWDEEDEQGLSAESTRSFELWTVPASVQCVDDDLRSRHSYESWTVPTTTEIDAPSNRLLHEAYRKEVHSFIAGVRKDPIAFKRLIGKSRGELDEATRSFWDSLCEGRRARGFFDWLRRR</sequence>
<name>A0ABP0KG66_9DINO</name>
<feature type="compositionally biased region" description="Polar residues" evidence="1">
    <location>
        <begin position="1"/>
        <end position="11"/>
    </location>
</feature>
<accession>A0ABP0KG66</accession>
<evidence type="ECO:0000313" key="2">
    <source>
        <dbReference type="EMBL" id="CAK9025812.1"/>
    </source>
</evidence>
<gene>
    <name evidence="2" type="ORF">CCMP2556_LOCUS16135</name>
    <name evidence="3" type="ORF">CCMP2556_LOCUS37625</name>
</gene>
<evidence type="ECO:0000313" key="4">
    <source>
        <dbReference type="Proteomes" id="UP001642484"/>
    </source>
</evidence>
<dbReference type="EMBL" id="CAXAMN010008580">
    <property type="protein sequence ID" value="CAK9025812.1"/>
    <property type="molecule type" value="Genomic_DNA"/>
</dbReference>
<evidence type="ECO:0000256" key="1">
    <source>
        <dbReference type="SAM" id="MobiDB-lite"/>
    </source>
</evidence>
<evidence type="ECO:0000313" key="3">
    <source>
        <dbReference type="EMBL" id="CAK9076367.1"/>
    </source>
</evidence>
<comment type="caution">
    <text evidence="2">The sequence shown here is derived from an EMBL/GenBank/DDBJ whole genome shotgun (WGS) entry which is preliminary data.</text>
</comment>
<proteinExistence type="predicted"/>
<keyword evidence="4" id="KW-1185">Reference proteome</keyword>
<dbReference type="EMBL" id="CAXAMN010023262">
    <property type="protein sequence ID" value="CAK9076367.1"/>
    <property type="molecule type" value="Genomic_DNA"/>
</dbReference>